<dbReference type="OrthoDB" id="3350591at2759"/>
<accession>A0A074WAZ2</accession>
<dbReference type="STRING" id="1043004.A0A074WAZ2"/>
<name>A0A074WAZ2_9PEZI</name>
<dbReference type="PANTHER" id="PTHR38797">
    <property type="entry name" value="NUCLEAR PORE COMPLEX PROTEIN NUP85-RELATED"/>
    <property type="match status" value="1"/>
</dbReference>
<proteinExistence type="predicted"/>
<dbReference type="RefSeq" id="XP_013422881.1">
    <property type="nucleotide sequence ID" value="XM_013567427.1"/>
</dbReference>
<dbReference type="PANTHER" id="PTHR38797:SF4">
    <property type="entry name" value="NUCLEAR PORE COMPLEX PROTEIN NUP85"/>
    <property type="match status" value="1"/>
</dbReference>
<keyword evidence="2" id="KW-1185">Reference proteome</keyword>
<reference evidence="1 2" key="1">
    <citation type="journal article" date="2014" name="BMC Genomics">
        <title>Genome sequencing of four Aureobasidium pullulans varieties: biotechnological potential, stress tolerance, and description of new species.</title>
        <authorList>
            <person name="Gostin Ar C."/>
            <person name="Ohm R.A."/>
            <person name="Kogej T."/>
            <person name="Sonjak S."/>
            <person name="Turk M."/>
            <person name="Zajc J."/>
            <person name="Zalar P."/>
            <person name="Grube M."/>
            <person name="Sun H."/>
            <person name="Han J."/>
            <person name="Sharma A."/>
            <person name="Chiniquy J."/>
            <person name="Ngan C.Y."/>
            <person name="Lipzen A."/>
            <person name="Barry K."/>
            <person name="Grigoriev I.V."/>
            <person name="Gunde-Cimerman N."/>
        </authorList>
    </citation>
    <scope>NUCLEOTIDE SEQUENCE [LARGE SCALE GENOMIC DNA]</scope>
    <source>
        <strain evidence="1 2">CBS 147.97</strain>
    </source>
</reference>
<sequence>MSTTISTWVEKERQSIEKWSKDPVGKEESHLVISALESLLNGQLSGSATATRINEILVPRLIYGTRADVGGLWGKLAGMTRYFGATHTQQLVDLHIAIKNLPDIINNAGHVVTYGGKVIWRQMPDWGWIFFEHGLDLDLQSEDPYDEWHAQAPGKLAATIFTATLMVQSKDFRSLAIYACDALKEILEPFDDREMADEWKMYIPPAAAWVGIGGEVLYDLCFKKTSEETEFARFTPESWGVWRDRFAALADDKEIDERCQGLSRTAAEEMKRIEQRV</sequence>
<dbReference type="Pfam" id="PF12311">
    <property type="entry name" value="DUF3632"/>
    <property type="match status" value="1"/>
</dbReference>
<evidence type="ECO:0000313" key="2">
    <source>
        <dbReference type="Proteomes" id="UP000027730"/>
    </source>
</evidence>
<dbReference type="HOGENOM" id="CLU_087642_0_0_1"/>
<dbReference type="Proteomes" id="UP000027730">
    <property type="component" value="Unassembled WGS sequence"/>
</dbReference>
<dbReference type="EMBL" id="KL584726">
    <property type="protein sequence ID" value="KEQ68749.1"/>
    <property type="molecule type" value="Genomic_DNA"/>
</dbReference>
<gene>
    <name evidence="1" type="ORF">M436DRAFT_57577</name>
</gene>
<dbReference type="GeneID" id="25412508"/>
<protein>
    <submittedName>
        <fullName evidence="1">Uncharacterized protein</fullName>
    </submittedName>
</protein>
<dbReference type="InterPro" id="IPR053204">
    <property type="entry name" value="Oxopyrrolidines_Biosynth-assoc"/>
</dbReference>
<dbReference type="AlphaFoldDB" id="A0A074WAZ2"/>
<organism evidence="1 2">
    <name type="scientific">Aureobasidium namibiae CBS 147.97</name>
    <dbReference type="NCBI Taxonomy" id="1043004"/>
    <lineage>
        <taxon>Eukaryota</taxon>
        <taxon>Fungi</taxon>
        <taxon>Dikarya</taxon>
        <taxon>Ascomycota</taxon>
        <taxon>Pezizomycotina</taxon>
        <taxon>Dothideomycetes</taxon>
        <taxon>Dothideomycetidae</taxon>
        <taxon>Dothideales</taxon>
        <taxon>Saccotheciaceae</taxon>
        <taxon>Aureobasidium</taxon>
    </lineage>
</organism>
<evidence type="ECO:0000313" key="1">
    <source>
        <dbReference type="EMBL" id="KEQ68749.1"/>
    </source>
</evidence>
<dbReference type="InterPro" id="IPR022085">
    <property type="entry name" value="OpdG"/>
</dbReference>